<feature type="compositionally biased region" description="Acidic residues" evidence="1">
    <location>
        <begin position="153"/>
        <end position="171"/>
    </location>
</feature>
<sequence>MDSETPEWLHTQNFQCKWEGKRLKGLSDKLPAAIEDYLSWIRPSDWGDVLDQIRLEVDHSTHLDTSVTFSNNWSSDSEKSDEDKDDDDGGYVYSKRMVFCAGPNATDEIRSIHFLQFLKMALEQRSERKMPDVDGQKKFCDFVQKVENGEPYDRDEESSDDPETDKEDTEGQEQTTRKRLNLDDPVLQPMHNIDEGASGPMQLSIEGGDNARDMERVIVETATQTEKLQRNV</sequence>
<evidence type="ECO:0000313" key="2">
    <source>
        <dbReference type="Proteomes" id="UP000001554"/>
    </source>
</evidence>
<reference evidence="3" key="1">
    <citation type="submission" date="2025-08" db="UniProtKB">
        <authorList>
            <consortium name="RefSeq"/>
        </authorList>
    </citation>
    <scope>IDENTIFICATION</scope>
    <source>
        <strain evidence="3">S238N-H82</strain>
        <tissue evidence="3">Testes</tissue>
    </source>
</reference>
<organism evidence="2 3">
    <name type="scientific">Branchiostoma floridae</name>
    <name type="common">Florida lancelet</name>
    <name type="synonym">Amphioxus</name>
    <dbReference type="NCBI Taxonomy" id="7739"/>
    <lineage>
        <taxon>Eukaryota</taxon>
        <taxon>Metazoa</taxon>
        <taxon>Chordata</taxon>
        <taxon>Cephalochordata</taxon>
        <taxon>Leptocardii</taxon>
        <taxon>Amphioxiformes</taxon>
        <taxon>Branchiostomatidae</taxon>
        <taxon>Branchiostoma</taxon>
    </lineage>
</organism>
<name>A0A9J7KLD5_BRAFL</name>
<evidence type="ECO:0000256" key="1">
    <source>
        <dbReference type="SAM" id="MobiDB-lite"/>
    </source>
</evidence>
<proteinExistence type="predicted"/>
<evidence type="ECO:0000313" key="3">
    <source>
        <dbReference type="RefSeq" id="XP_035664888.1"/>
    </source>
</evidence>
<protein>
    <submittedName>
        <fullName evidence="3">Uncharacterized protein LOC118408303</fullName>
    </submittedName>
</protein>
<accession>A0A9J7KLD5</accession>
<dbReference type="AlphaFoldDB" id="A0A9J7KLD5"/>
<dbReference type="GeneID" id="118408303"/>
<dbReference type="KEGG" id="bfo:118408303"/>
<keyword evidence="2" id="KW-1185">Reference proteome</keyword>
<feature type="region of interest" description="Disordered" evidence="1">
    <location>
        <begin position="144"/>
        <end position="207"/>
    </location>
</feature>
<feature type="region of interest" description="Disordered" evidence="1">
    <location>
        <begin position="68"/>
        <end position="87"/>
    </location>
</feature>
<gene>
    <name evidence="3" type="primary">LOC118408303</name>
</gene>
<dbReference type="RefSeq" id="XP_035664888.1">
    <property type="nucleotide sequence ID" value="XM_035808995.1"/>
</dbReference>
<dbReference type="Proteomes" id="UP000001554">
    <property type="component" value="Unplaced"/>
</dbReference>